<evidence type="ECO:0000256" key="1">
    <source>
        <dbReference type="SAM" id="MobiDB-lite"/>
    </source>
</evidence>
<proteinExistence type="predicted"/>
<gene>
    <name evidence="3" type="ORF">PGLA2088_LOCUS34401</name>
</gene>
<evidence type="ECO:0000313" key="4">
    <source>
        <dbReference type="Proteomes" id="UP000626109"/>
    </source>
</evidence>
<name>A0A813KH03_POLGL</name>
<evidence type="ECO:0000256" key="2">
    <source>
        <dbReference type="SAM" id="Phobius"/>
    </source>
</evidence>
<feature type="compositionally biased region" description="Low complexity" evidence="1">
    <location>
        <begin position="36"/>
        <end position="88"/>
    </location>
</feature>
<accession>A0A813KH03</accession>
<feature type="region of interest" description="Disordered" evidence="1">
    <location>
        <begin position="1"/>
        <end position="88"/>
    </location>
</feature>
<keyword evidence="2" id="KW-1133">Transmembrane helix</keyword>
<sequence length="302" mass="32523">MAAPIPSLTNTATVTATSTSSRSKATVTAMRPVPSPTSTTTESPMTTSSLSSTEAVLTTTSITTNRSATSTTATNQRSTTTTATRTKTSTHSLAAVHVRTLSNSTTFFSREAFDMSCPWGLHPNLPPCWLQLLCSIAAALLIVGLPVLLIFRRARRRPPISGSRHLPFQKTPTFRIERSAQSLPNMLLGSGLQNSKIRIIWDVDVPAVKRWLSTGSLDFKSSRFSVAEDFHVKHSKSTGSAPVTVALSVADIEVQLARCIDSVVEAGGRRKSQGLTSHQFPQMLRQGAESSFHSRPLTWGSG</sequence>
<organism evidence="3 4">
    <name type="scientific">Polarella glacialis</name>
    <name type="common">Dinoflagellate</name>
    <dbReference type="NCBI Taxonomy" id="89957"/>
    <lineage>
        <taxon>Eukaryota</taxon>
        <taxon>Sar</taxon>
        <taxon>Alveolata</taxon>
        <taxon>Dinophyceae</taxon>
        <taxon>Suessiales</taxon>
        <taxon>Suessiaceae</taxon>
        <taxon>Polarella</taxon>
    </lineage>
</organism>
<feature type="transmembrane region" description="Helical" evidence="2">
    <location>
        <begin position="129"/>
        <end position="151"/>
    </location>
</feature>
<dbReference type="EMBL" id="CAJNNW010031325">
    <property type="protein sequence ID" value="CAE8707101.1"/>
    <property type="molecule type" value="Genomic_DNA"/>
</dbReference>
<dbReference type="AlphaFoldDB" id="A0A813KH03"/>
<feature type="compositionally biased region" description="Low complexity" evidence="1">
    <location>
        <begin position="9"/>
        <end position="29"/>
    </location>
</feature>
<evidence type="ECO:0000313" key="3">
    <source>
        <dbReference type="EMBL" id="CAE8707101.1"/>
    </source>
</evidence>
<reference evidence="3" key="1">
    <citation type="submission" date="2021-02" db="EMBL/GenBank/DDBJ databases">
        <authorList>
            <person name="Dougan E. K."/>
            <person name="Rhodes N."/>
            <person name="Thang M."/>
            <person name="Chan C."/>
        </authorList>
    </citation>
    <scope>NUCLEOTIDE SEQUENCE</scope>
</reference>
<keyword evidence="2" id="KW-0812">Transmembrane</keyword>
<comment type="caution">
    <text evidence="3">The sequence shown here is derived from an EMBL/GenBank/DDBJ whole genome shotgun (WGS) entry which is preliminary data.</text>
</comment>
<keyword evidence="2" id="KW-0472">Membrane</keyword>
<protein>
    <submittedName>
        <fullName evidence="3">Uncharacterized protein</fullName>
    </submittedName>
</protein>
<dbReference type="Proteomes" id="UP000626109">
    <property type="component" value="Unassembled WGS sequence"/>
</dbReference>